<dbReference type="InterPro" id="IPR002902">
    <property type="entry name" value="GNK2"/>
</dbReference>
<evidence type="ECO:0000313" key="8">
    <source>
        <dbReference type="EMBL" id="VAH89403.1"/>
    </source>
</evidence>
<dbReference type="AlphaFoldDB" id="A0A9R0VVS6"/>
<comment type="subcellular location">
    <subcellularLocation>
        <location evidence="1">Secreted</location>
    </subcellularLocation>
</comment>
<feature type="domain" description="Gnk2-homologous" evidence="7">
    <location>
        <begin position="149"/>
        <end position="255"/>
    </location>
</feature>
<dbReference type="Proteomes" id="UP000324705">
    <property type="component" value="Chromosome 4A"/>
</dbReference>
<name>A0A9R0VVS6_TRITD</name>
<evidence type="ECO:0000259" key="7">
    <source>
        <dbReference type="PROSITE" id="PS51473"/>
    </source>
</evidence>
<sequence length="280" mass="29151">MASSIASTMALCRARSGLLLLGMALLPLGMAMDAIGSNCAGTRYAGSGKANIDSVLADLVAKGSSGGFATAVAGKGNSTVVYGLAQCRGDVSASDCSSCLADAAKQLPTACSYLSDARICLAGLYVRACRYDFCFMRYDDTDFAGQSDTGAGVILVNVQAADDPKPFKKAVGKVMNKATAQASASGRAGLGRSKDQYTPFVTIYGLAQCTRDLAPLVCAQCVSVALSKFGDYCGAQQGCQINYSSCRVRYEIYPFYFPLDGAGGRATTDMTKYTKIVVHA</sequence>
<evidence type="ECO:0000256" key="3">
    <source>
        <dbReference type="ARBA" id="ARBA00022729"/>
    </source>
</evidence>
<evidence type="ECO:0000313" key="9">
    <source>
        <dbReference type="Proteomes" id="UP000324705"/>
    </source>
</evidence>
<dbReference type="InterPro" id="IPR038408">
    <property type="entry name" value="GNK2_sf"/>
</dbReference>
<feature type="signal peptide" evidence="6">
    <location>
        <begin position="1"/>
        <end position="31"/>
    </location>
</feature>
<feature type="chain" id="PRO_5040388472" description="Gnk2-homologous domain-containing protein" evidence="6">
    <location>
        <begin position="32"/>
        <end position="280"/>
    </location>
</feature>
<dbReference type="PROSITE" id="PS51473">
    <property type="entry name" value="GNK2"/>
    <property type="match status" value="2"/>
</dbReference>
<keyword evidence="4" id="KW-0677">Repeat</keyword>
<dbReference type="Gene3D" id="3.30.430.20">
    <property type="entry name" value="Gnk2 domain, C-X8-C-X2-C motif"/>
    <property type="match status" value="2"/>
</dbReference>
<keyword evidence="9" id="KW-1185">Reference proteome</keyword>
<feature type="domain" description="Gnk2-homologous" evidence="7">
    <location>
        <begin position="30"/>
        <end position="133"/>
    </location>
</feature>
<dbReference type="EMBL" id="LT934117">
    <property type="protein sequence ID" value="VAH89403.1"/>
    <property type="molecule type" value="Genomic_DNA"/>
</dbReference>
<dbReference type="PANTHER" id="PTHR32411:SF55">
    <property type="entry name" value="CYSTEINE-RICH REPEAT SECRETORY PROTEIN 55"/>
    <property type="match status" value="1"/>
</dbReference>
<dbReference type="OMA" id="RACRYDF"/>
<organism evidence="8 9">
    <name type="scientific">Triticum turgidum subsp. durum</name>
    <name type="common">Durum wheat</name>
    <name type="synonym">Triticum durum</name>
    <dbReference type="NCBI Taxonomy" id="4567"/>
    <lineage>
        <taxon>Eukaryota</taxon>
        <taxon>Viridiplantae</taxon>
        <taxon>Streptophyta</taxon>
        <taxon>Embryophyta</taxon>
        <taxon>Tracheophyta</taxon>
        <taxon>Spermatophyta</taxon>
        <taxon>Magnoliopsida</taxon>
        <taxon>Liliopsida</taxon>
        <taxon>Poales</taxon>
        <taxon>Poaceae</taxon>
        <taxon>BOP clade</taxon>
        <taxon>Pooideae</taxon>
        <taxon>Triticodae</taxon>
        <taxon>Triticeae</taxon>
        <taxon>Triticinae</taxon>
        <taxon>Triticum</taxon>
    </lineage>
</organism>
<evidence type="ECO:0000256" key="5">
    <source>
        <dbReference type="ARBA" id="ARBA00038515"/>
    </source>
</evidence>
<evidence type="ECO:0000256" key="1">
    <source>
        <dbReference type="ARBA" id="ARBA00004613"/>
    </source>
</evidence>
<comment type="similarity">
    <text evidence="5">Belongs to the cysteine-rich repeat secretory protein family.</text>
</comment>
<dbReference type="GO" id="GO:0005576">
    <property type="term" value="C:extracellular region"/>
    <property type="evidence" value="ECO:0007669"/>
    <property type="project" value="UniProtKB-SubCell"/>
</dbReference>
<evidence type="ECO:0000256" key="6">
    <source>
        <dbReference type="SAM" id="SignalP"/>
    </source>
</evidence>
<proteinExistence type="inferred from homology"/>
<dbReference type="PANTHER" id="PTHR32411">
    <property type="entry name" value="CYSTEINE-RICH REPEAT SECRETORY PROTEIN 38-RELATED"/>
    <property type="match status" value="1"/>
</dbReference>
<dbReference type="Gramene" id="TRITD4Av1G045750.2">
    <property type="protein sequence ID" value="TRITD4Av1G045750.2"/>
    <property type="gene ID" value="TRITD4Av1G045750"/>
</dbReference>
<evidence type="ECO:0000256" key="2">
    <source>
        <dbReference type="ARBA" id="ARBA00022525"/>
    </source>
</evidence>
<evidence type="ECO:0000256" key="4">
    <source>
        <dbReference type="ARBA" id="ARBA00022737"/>
    </source>
</evidence>
<accession>A0A9R0VVS6</accession>
<dbReference type="Pfam" id="PF01657">
    <property type="entry name" value="Stress-antifung"/>
    <property type="match status" value="2"/>
</dbReference>
<dbReference type="CDD" id="cd23509">
    <property type="entry name" value="Gnk2-like"/>
    <property type="match status" value="2"/>
</dbReference>
<keyword evidence="2" id="KW-0964">Secreted</keyword>
<protein>
    <recommendedName>
        <fullName evidence="7">Gnk2-homologous domain-containing protein</fullName>
    </recommendedName>
</protein>
<keyword evidence="3 6" id="KW-0732">Signal</keyword>
<dbReference type="InterPro" id="IPR050581">
    <property type="entry name" value="CRR_secretory_protein"/>
</dbReference>
<gene>
    <name evidence="8" type="ORF">TRITD_4Av1G045750</name>
</gene>
<reference evidence="8 9" key="1">
    <citation type="submission" date="2017-09" db="EMBL/GenBank/DDBJ databases">
        <authorList>
            <consortium name="International Durum Wheat Genome Sequencing Consortium (IDWGSC)"/>
            <person name="Milanesi L."/>
        </authorList>
    </citation>
    <scope>NUCLEOTIDE SEQUENCE [LARGE SCALE GENOMIC DNA]</scope>
    <source>
        <strain evidence="9">cv. Svevo</strain>
    </source>
</reference>